<dbReference type="RefSeq" id="WP_267301351.1">
    <property type="nucleotide sequence ID" value="NZ_JAOQJZ010000009.1"/>
</dbReference>
<evidence type="ECO:0000256" key="2">
    <source>
        <dbReference type="SAM" id="SignalP"/>
    </source>
</evidence>
<proteinExistence type="predicted"/>
<evidence type="ECO:0000313" key="3">
    <source>
        <dbReference type="EMBL" id="MCU6706185.1"/>
    </source>
</evidence>
<sequence length="254" mass="27116">MNKKMVTIIAALAMCTAMAGCTGSYTASSSKAETTTTTTAAAESTAPAESTEDESTADESTADSTSTNAGTTDYDVDGDFRAFEQMKDKYEGNYLANLTGQMSNNGTKYTICIKDGKAYQALTVQGMKSYTVCPGDGKLYNVSEGTTTYSIEDNDGNQWKSADILFGATLDFDHAYIDETTNVVHEYYNLDSSVSGGEGQIVYGFDGATYDLKQVVLLPEGADESSAVYFTVDSMDEADDSLLAVPDLSAYTKE</sequence>
<accession>A0AAE3LI67</accession>
<evidence type="ECO:0008006" key="5">
    <source>
        <dbReference type="Google" id="ProtNLM"/>
    </source>
</evidence>
<feature type="region of interest" description="Disordered" evidence="1">
    <location>
        <begin position="32"/>
        <end position="73"/>
    </location>
</feature>
<evidence type="ECO:0000313" key="4">
    <source>
        <dbReference type="Proteomes" id="UP001208131"/>
    </source>
</evidence>
<dbReference type="AlphaFoldDB" id="A0AAE3LI67"/>
<keyword evidence="4" id="KW-1185">Reference proteome</keyword>
<protein>
    <recommendedName>
        <fullName evidence="5">Lipoprotein</fullName>
    </recommendedName>
</protein>
<feature type="signal peptide" evidence="2">
    <location>
        <begin position="1"/>
        <end position="19"/>
    </location>
</feature>
<reference evidence="3 4" key="1">
    <citation type="journal article" date="2021" name="ISME Commun">
        <title>Automated analysis of genomic sequences facilitates high-throughput and comprehensive description of bacteria.</title>
        <authorList>
            <person name="Hitch T.C.A."/>
        </authorList>
    </citation>
    <scope>NUCLEOTIDE SEQUENCE [LARGE SCALE GENOMIC DNA]</scope>
    <source>
        <strain evidence="3 4">Sanger_31</strain>
    </source>
</reference>
<feature type="chain" id="PRO_5042076621" description="Lipoprotein" evidence="2">
    <location>
        <begin position="20"/>
        <end position="254"/>
    </location>
</feature>
<dbReference type="PROSITE" id="PS51257">
    <property type="entry name" value="PROKAR_LIPOPROTEIN"/>
    <property type="match status" value="1"/>
</dbReference>
<evidence type="ECO:0000256" key="1">
    <source>
        <dbReference type="SAM" id="MobiDB-lite"/>
    </source>
</evidence>
<comment type="caution">
    <text evidence="3">The sequence shown here is derived from an EMBL/GenBank/DDBJ whole genome shotgun (WGS) entry which is preliminary data.</text>
</comment>
<organism evidence="3 4">
    <name type="scientific">Hominimerdicola aceti</name>
    <dbReference type="NCBI Taxonomy" id="2981726"/>
    <lineage>
        <taxon>Bacteria</taxon>
        <taxon>Bacillati</taxon>
        <taxon>Bacillota</taxon>
        <taxon>Clostridia</taxon>
        <taxon>Eubacteriales</taxon>
        <taxon>Oscillospiraceae</taxon>
        <taxon>Hominimerdicola</taxon>
    </lineage>
</organism>
<dbReference type="EMBL" id="JAOQJZ010000009">
    <property type="protein sequence ID" value="MCU6706185.1"/>
    <property type="molecule type" value="Genomic_DNA"/>
</dbReference>
<feature type="compositionally biased region" description="Acidic residues" evidence="1">
    <location>
        <begin position="50"/>
        <end position="61"/>
    </location>
</feature>
<dbReference type="Proteomes" id="UP001208131">
    <property type="component" value="Unassembled WGS sequence"/>
</dbReference>
<name>A0AAE3LI67_9FIRM</name>
<feature type="compositionally biased region" description="Low complexity" evidence="1">
    <location>
        <begin position="32"/>
        <end position="49"/>
    </location>
</feature>
<gene>
    <name evidence="3" type="ORF">OCV57_09650</name>
</gene>
<keyword evidence="2" id="KW-0732">Signal</keyword>